<protein>
    <recommendedName>
        <fullName evidence="1">Asl1-like glycosyl hydrolase catalytic domain-containing protein</fullName>
    </recommendedName>
</protein>
<dbReference type="InterPro" id="IPR017853">
    <property type="entry name" value="GH"/>
</dbReference>
<dbReference type="SUPFAM" id="SSF51445">
    <property type="entry name" value="(Trans)glycosidases"/>
    <property type="match status" value="1"/>
</dbReference>
<feature type="domain" description="Asl1-like glycosyl hydrolase catalytic" evidence="1">
    <location>
        <begin position="44"/>
        <end position="254"/>
    </location>
</feature>
<evidence type="ECO:0000259" key="1">
    <source>
        <dbReference type="Pfam" id="PF11790"/>
    </source>
</evidence>
<dbReference type="Gene3D" id="3.20.20.80">
    <property type="entry name" value="Glycosidases"/>
    <property type="match status" value="1"/>
</dbReference>
<dbReference type="OrthoDB" id="5959761at2759"/>
<evidence type="ECO:0000313" key="2">
    <source>
        <dbReference type="EMBL" id="PPQ74997.1"/>
    </source>
</evidence>
<dbReference type="STRING" id="181874.A0A409W908"/>
<comment type="caution">
    <text evidence="2">The sequence shown here is derived from an EMBL/GenBank/DDBJ whole genome shotgun (WGS) entry which is preliminary data.</text>
</comment>
<dbReference type="Proteomes" id="UP000284842">
    <property type="component" value="Unassembled WGS sequence"/>
</dbReference>
<dbReference type="PANTHER" id="PTHR34154:SF3">
    <property type="entry name" value="ALKALI-SENSITIVE LINKAGE PROTEIN 1"/>
    <property type="match status" value="1"/>
</dbReference>
<dbReference type="InterPro" id="IPR024655">
    <property type="entry name" value="Asl1_glyco_hydro_catalytic"/>
</dbReference>
<dbReference type="GO" id="GO:0071966">
    <property type="term" value="P:fungal-type cell wall polysaccharide metabolic process"/>
    <property type="evidence" value="ECO:0007669"/>
    <property type="project" value="TreeGrafter"/>
</dbReference>
<accession>A0A409W908</accession>
<proteinExistence type="predicted"/>
<dbReference type="Pfam" id="PF11790">
    <property type="entry name" value="Glyco_hydro_cc"/>
    <property type="match status" value="1"/>
</dbReference>
<name>A0A409W908_9AGAR</name>
<gene>
    <name evidence="2" type="ORF">CVT24_010071</name>
</gene>
<sequence length="269" mass="30489">PAWLGQTVTTQFWQRGRLTKLARAYRSFLSWYCSSKLKICPRSSSIYTWSPFKPNSSDSLGFEFAPMLWGIKQINDFKRLVKPGYAHVALGFNEPDHEGQAFIDAYYAASLWRLYIEPLKDQGYFLVSPAPTSAPKGKVWLRDFMNGCGGCTVDAVAMHWYGTNAQEFIAYVEDMYNSFKRPIWVTEVACVSFSGGHECDDVNYVSTFMNTITSWMDKTDYVQRYCWFGAMRDQGNVNVSNGMMQDNGLPNCLGLQFIGSADASTCTNF</sequence>
<dbReference type="AlphaFoldDB" id="A0A409W908"/>
<dbReference type="PANTHER" id="PTHR34154">
    <property type="entry name" value="ALKALI-SENSITIVE LINKAGE PROTEIN 1"/>
    <property type="match status" value="1"/>
</dbReference>
<reference evidence="2 3" key="1">
    <citation type="journal article" date="2018" name="Evol. Lett.">
        <title>Horizontal gene cluster transfer increased hallucinogenic mushroom diversity.</title>
        <authorList>
            <person name="Reynolds H.T."/>
            <person name="Vijayakumar V."/>
            <person name="Gluck-Thaler E."/>
            <person name="Korotkin H.B."/>
            <person name="Matheny P.B."/>
            <person name="Slot J.C."/>
        </authorList>
    </citation>
    <scope>NUCLEOTIDE SEQUENCE [LARGE SCALE GENOMIC DNA]</scope>
    <source>
        <strain evidence="2 3">2629</strain>
    </source>
</reference>
<dbReference type="EMBL" id="NHTK01005709">
    <property type="protein sequence ID" value="PPQ74997.1"/>
    <property type="molecule type" value="Genomic_DNA"/>
</dbReference>
<organism evidence="2 3">
    <name type="scientific">Panaeolus cyanescens</name>
    <dbReference type="NCBI Taxonomy" id="181874"/>
    <lineage>
        <taxon>Eukaryota</taxon>
        <taxon>Fungi</taxon>
        <taxon>Dikarya</taxon>
        <taxon>Basidiomycota</taxon>
        <taxon>Agaricomycotina</taxon>
        <taxon>Agaricomycetes</taxon>
        <taxon>Agaricomycetidae</taxon>
        <taxon>Agaricales</taxon>
        <taxon>Agaricineae</taxon>
        <taxon>Galeropsidaceae</taxon>
        <taxon>Panaeolus</taxon>
    </lineage>
</organism>
<dbReference type="GO" id="GO:0009277">
    <property type="term" value="C:fungal-type cell wall"/>
    <property type="evidence" value="ECO:0007669"/>
    <property type="project" value="TreeGrafter"/>
</dbReference>
<dbReference type="InterPro" id="IPR053183">
    <property type="entry name" value="ASL1"/>
</dbReference>
<feature type="non-terminal residue" evidence="2">
    <location>
        <position position="1"/>
    </location>
</feature>
<evidence type="ECO:0000313" key="3">
    <source>
        <dbReference type="Proteomes" id="UP000284842"/>
    </source>
</evidence>
<dbReference type="InParanoid" id="A0A409W908"/>
<keyword evidence="3" id="KW-1185">Reference proteome</keyword>